<comment type="similarity">
    <text evidence="1">Belongs to the isocitrate and isopropylmalate dehydrogenases family.</text>
</comment>
<reference evidence="4 5" key="1">
    <citation type="journal article" date="2015" name="Sci. Rep.">
        <title>Genome of the facultative scuticociliatosis pathogen Pseudocohnilembus persalinus provides insight into its virulence through horizontal gene transfer.</title>
        <authorList>
            <person name="Xiong J."/>
            <person name="Wang G."/>
            <person name="Cheng J."/>
            <person name="Tian M."/>
            <person name="Pan X."/>
            <person name="Warren A."/>
            <person name="Jiang C."/>
            <person name="Yuan D."/>
            <person name="Miao W."/>
        </authorList>
    </citation>
    <scope>NUCLEOTIDE SEQUENCE [LARGE SCALE GENOMIC DNA]</scope>
    <source>
        <strain evidence="4">36N120E</strain>
    </source>
</reference>
<dbReference type="Gene3D" id="3.40.718.10">
    <property type="entry name" value="Isopropylmalate Dehydrogenase"/>
    <property type="match status" value="1"/>
</dbReference>
<keyword evidence="2" id="KW-0816">Tricarboxylic acid cycle</keyword>
<evidence type="ECO:0000313" key="5">
    <source>
        <dbReference type="Proteomes" id="UP000054937"/>
    </source>
</evidence>
<dbReference type="SUPFAM" id="SSF53659">
    <property type="entry name" value="Isocitrate/Isopropylmalate dehydrogenase-like"/>
    <property type="match status" value="1"/>
</dbReference>
<dbReference type="AlphaFoldDB" id="A0A0V0QXF7"/>
<dbReference type="OMA" id="TCAHKAN"/>
<protein>
    <recommendedName>
        <fullName evidence="3">Isopropylmalate dehydrogenase-like domain-containing protein</fullName>
    </recommendedName>
</protein>
<dbReference type="OrthoDB" id="10261637at2759"/>
<name>A0A0V0QXF7_PSEPJ</name>
<comment type="caution">
    <text evidence="4">The sequence shown here is derived from an EMBL/GenBank/DDBJ whole genome shotgun (WGS) entry which is preliminary data.</text>
</comment>
<evidence type="ECO:0000313" key="4">
    <source>
        <dbReference type="EMBL" id="KRX06704.1"/>
    </source>
</evidence>
<dbReference type="InParanoid" id="A0A0V0QXF7"/>
<dbReference type="GO" id="GO:0006102">
    <property type="term" value="P:isocitrate metabolic process"/>
    <property type="evidence" value="ECO:0007669"/>
    <property type="project" value="TreeGrafter"/>
</dbReference>
<feature type="domain" description="Isopropylmalate dehydrogenase-like" evidence="3">
    <location>
        <begin position="32"/>
        <end position="351"/>
    </location>
</feature>
<sequence>MKAFRQNTLKNLLQAQAKGQWSNIHIPRANQKIPKEASVLPGAGIGPELTNSVLEVFKAANVPVKFQEHKDFDFNNPEHIKELNRVVLLGCPPRQNKINKFAQHYKFYQNLGIFAKIVSAYSLPNIPMRHQGVDCVIIRERSEGEYSGIEHEVYPGVVESIKLTTSSASRKIAEYAFNFAYLSGRKKVTAVHKANIMKMVDGCFLTECRAVAKQFPHIQYEEMIVDNCSMQLVKTPNQFDVMLMPNLYGTLCSNIASGITGGNGMQPGVQIGDNYSIFSQGNMHPAVDIAGKDICNPTGILLSSCQLLRHMDLPQFADQITEAITTTLKEGKTRTQDIGGTSTRTQYVNEIINNLK</sequence>
<keyword evidence="5" id="KW-1185">Reference proteome</keyword>
<dbReference type="Proteomes" id="UP000054937">
    <property type="component" value="Unassembled WGS sequence"/>
</dbReference>
<proteinExistence type="inferred from homology"/>
<organism evidence="4 5">
    <name type="scientific">Pseudocohnilembus persalinus</name>
    <name type="common">Ciliate</name>
    <dbReference type="NCBI Taxonomy" id="266149"/>
    <lineage>
        <taxon>Eukaryota</taxon>
        <taxon>Sar</taxon>
        <taxon>Alveolata</taxon>
        <taxon>Ciliophora</taxon>
        <taxon>Intramacronucleata</taxon>
        <taxon>Oligohymenophorea</taxon>
        <taxon>Scuticociliatia</taxon>
        <taxon>Philasterida</taxon>
        <taxon>Pseudocohnilembidae</taxon>
        <taxon>Pseudocohnilembus</taxon>
    </lineage>
</organism>
<dbReference type="SMART" id="SM01329">
    <property type="entry name" value="Iso_dh"/>
    <property type="match status" value="1"/>
</dbReference>
<dbReference type="GO" id="GO:0004449">
    <property type="term" value="F:isocitrate dehydrogenase (NAD+) activity"/>
    <property type="evidence" value="ECO:0007669"/>
    <property type="project" value="TreeGrafter"/>
</dbReference>
<dbReference type="PANTHER" id="PTHR11835:SF42">
    <property type="entry name" value="ISOCITRATE DEHYDROGENASE [NAD] SUBUNIT BETA, MITOCHONDRIAL"/>
    <property type="match status" value="1"/>
</dbReference>
<dbReference type="GO" id="GO:0006099">
    <property type="term" value="P:tricarboxylic acid cycle"/>
    <property type="evidence" value="ECO:0007669"/>
    <property type="project" value="UniProtKB-KW"/>
</dbReference>
<evidence type="ECO:0000256" key="2">
    <source>
        <dbReference type="ARBA" id="ARBA00022532"/>
    </source>
</evidence>
<evidence type="ECO:0000256" key="1">
    <source>
        <dbReference type="ARBA" id="ARBA00007769"/>
    </source>
</evidence>
<dbReference type="GO" id="GO:0005739">
    <property type="term" value="C:mitochondrion"/>
    <property type="evidence" value="ECO:0007669"/>
    <property type="project" value="TreeGrafter"/>
</dbReference>
<evidence type="ECO:0000259" key="3">
    <source>
        <dbReference type="SMART" id="SM01329"/>
    </source>
</evidence>
<dbReference type="Pfam" id="PF00180">
    <property type="entry name" value="Iso_dh"/>
    <property type="match status" value="1"/>
</dbReference>
<accession>A0A0V0QXF7</accession>
<dbReference type="EMBL" id="LDAU01000092">
    <property type="protein sequence ID" value="KRX06704.1"/>
    <property type="molecule type" value="Genomic_DNA"/>
</dbReference>
<gene>
    <name evidence="4" type="ORF">PPERSA_09106</name>
</gene>
<dbReference type="InterPro" id="IPR024084">
    <property type="entry name" value="IsoPropMal-DH-like_dom"/>
</dbReference>
<dbReference type="PANTHER" id="PTHR11835">
    <property type="entry name" value="DECARBOXYLATING DEHYDROGENASES-ISOCITRATE, ISOPROPYLMALATE, TARTRATE"/>
    <property type="match status" value="1"/>
</dbReference>